<evidence type="ECO:0000259" key="2">
    <source>
        <dbReference type="Pfam" id="PF20434"/>
    </source>
</evidence>
<dbReference type="RefSeq" id="WP_099097144.1">
    <property type="nucleotide sequence ID" value="NZ_PDNU01000052.1"/>
</dbReference>
<reference evidence="3 4" key="1">
    <citation type="submission" date="2017-10" db="EMBL/GenBank/DDBJ databases">
        <authorList>
            <person name="Banno H."/>
            <person name="Chua N.-H."/>
        </authorList>
    </citation>
    <scope>NUCLEOTIDE SEQUENCE [LARGE SCALE GENOMIC DNA]</scope>
    <source>
        <strain evidence="3 4">YW11</strain>
    </source>
</reference>
<dbReference type="Gene3D" id="3.40.50.1820">
    <property type="entry name" value="alpha/beta hydrolase"/>
    <property type="match status" value="1"/>
</dbReference>
<dbReference type="PANTHER" id="PTHR48081:SF33">
    <property type="entry name" value="KYNURENINE FORMAMIDASE"/>
    <property type="match status" value="1"/>
</dbReference>
<dbReference type="SUPFAM" id="SSF53474">
    <property type="entry name" value="alpha/beta-Hydrolases"/>
    <property type="match status" value="1"/>
</dbReference>
<evidence type="ECO:0000313" key="3">
    <source>
        <dbReference type="EMBL" id="PHK93321.1"/>
    </source>
</evidence>
<dbReference type="InterPro" id="IPR019826">
    <property type="entry name" value="Carboxylesterase_B_AS"/>
</dbReference>
<dbReference type="PROSITE" id="PS00122">
    <property type="entry name" value="CARBOXYLESTERASE_B_1"/>
    <property type="match status" value="1"/>
</dbReference>
<keyword evidence="4" id="KW-1185">Reference proteome</keyword>
<dbReference type="EMBL" id="PDNU01000052">
    <property type="protein sequence ID" value="PHK93321.1"/>
    <property type="molecule type" value="Genomic_DNA"/>
</dbReference>
<protein>
    <submittedName>
        <fullName evidence="3">Esterase</fullName>
    </submittedName>
</protein>
<keyword evidence="1" id="KW-0378">Hydrolase</keyword>
<dbReference type="InterPro" id="IPR049492">
    <property type="entry name" value="BD-FAE-like_dom"/>
</dbReference>
<dbReference type="InterPro" id="IPR050300">
    <property type="entry name" value="GDXG_lipolytic_enzyme"/>
</dbReference>
<dbReference type="GO" id="GO:0016787">
    <property type="term" value="F:hydrolase activity"/>
    <property type="evidence" value="ECO:0007669"/>
    <property type="project" value="UniProtKB-KW"/>
</dbReference>
<name>A0A2C6Z478_9PROT</name>
<sequence>MTESWRGMGRETLDREYNARATVPDIGPIIAEYRARTEAARATLPGARTDIPYGPTAAERLDIYPAAHPGPAPVFVFIHGGYWRLLDAADSGFMAPWLTAAGACVVAVNYALAPAAPLDEIVRQCRAALAWLHGNIARFGGDPARIHVAGSSAGAHLAAMLAAGGDWPAGFGLPPRPVAGATLLSGLYELEPLRLCHVNEWMRLDEATVLRNSPGLLPPPAPGTPLVFSFGESETAEFKAQTVAQAEFCAGAGCIVTPVPPPAGSNHFDIVFQLCEDTPLSRATLRAMGLPAG</sequence>
<dbReference type="OrthoDB" id="9771666at2"/>
<dbReference type="Proteomes" id="UP000223527">
    <property type="component" value="Unassembled WGS sequence"/>
</dbReference>
<feature type="domain" description="BD-FAE-like" evidence="2">
    <location>
        <begin position="61"/>
        <end position="163"/>
    </location>
</feature>
<accession>A0A2C6Z478</accession>
<dbReference type="InterPro" id="IPR029058">
    <property type="entry name" value="AB_hydrolase_fold"/>
</dbReference>
<gene>
    <name evidence="3" type="ORF">CR162_19260</name>
</gene>
<proteinExistence type="predicted"/>
<evidence type="ECO:0000313" key="4">
    <source>
        <dbReference type="Proteomes" id="UP000223527"/>
    </source>
</evidence>
<dbReference type="PANTHER" id="PTHR48081">
    <property type="entry name" value="AB HYDROLASE SUPERFAMILY PROTEIN C4A8.06C"/>
    <property type="match status" value="1"/>
</dbReference>
<comment type="caution">
    <text evidence="3">The sequence shown here is derived from an EMBL/GenBank/DDBJ whole genome shotgun (WGS) entry which is preliminary data.</text>
</comment>
<evidence type="ECO:0000256" key="1">
    <source>
        <dbReference type="ARBA" id="ARBA00022801"/>
    </source>
</evidence>
<organism evidence="3 4">
    <name type="scientific">Teichococcus rhizosphaerae</name>
    <dbReference type="NCBI Taxonomy" id="1335062"/>
    <lineage>
        <taxon>Bacteria</taxon>
        <taxon>Pseudomonadati</taxon>
        <taxon>Pseudomonadota</taxon>
        <taxon>Alphaproteobacteria</taxon>
        <taxon>Acetobacterales</taxon>
        <taxon>Roseomonadaceae</taxon>
        <taxon>Roseomonas</taxon>
    </lineage>
</organism>
<dbReference type="AlphaFoldDB" id="A0A2C6Z478"/>
<dbReference type="Pfam" id="PF20434">
    <property type="entry name" value="BD-FAE"/>
    <property type="match status" value="1"/>
</dbReference>